<dbReference type="PANTHER" id="PTHR12526:SF510">
    <property type="entry name" value="D-INOSITOL 3-PHOSPHATE GLYCOSYLTRANSFERASE"/>
    <property type="match status" value="1"/>
</dbReference>
<organism evidence="6 7">
    <name type="scientific">Halomonas dongshanensis</name>
    <dbReference type="NCBI Taxonomy" id="2890835"/>
    <lineage>
        <taxon>Bacteria</taxon>
        <taxon>Pseudomonadati</taxon>
        <taxon>Pseudomonadota</taxon>
        <taxon>Gammaproteobacteria</taxon>
        <taxon>Oceanospirillales</taxon>
        <taxon>Halomonadaceae</taxon>
        <taxon>Halomonas</taxon>
    </lineage>
</organism>
<dbReference type="InterPro" id="IPR041698">
    <property type="entry name" value="Methyltransf_25"/>
</dbReference>
<accession>A0ABT2ED89</accession>
<dbReference type="PANTHER" id="PTHR12526">
    <property type="entry name" value="GLYCOSYLTRANSFERASE"/>
    <property type="match status" value="1"/>
</dbReference>
<sequence length="667" mass="71352">MSGRLTLIVAGDPNQRTGGYIYDARVVEALRARGWDITVEGVAGRFPDADATARESLERTLNALPDGSHALLDGLAMSALPDVLASHHTRLILTALIHHPLGDEQGLDEQARQRLHLCEFEALQYVQRIIVTSRFTQRRLDELASHYDRALNAPITAVEPGVERAPLAPTREKRAPEAEEAPLHLLCVATLVPRKGQDILVEALAQLTSLPWRCTCIGAARDRAFAAKVEALIEKHDLHGRIHLAGECDAASLDAAYRNADALVLPSWYEGYGMVITEALAYGLPVVTTTGGALRDTLPTGAGLSVAPGSVDALRDALAQLIDDSALRTRLTDTARQVRATLVDWDETGRRFEAALTAPDETTTREPSLGEASSGEASSGEGGHFTQDWLAMREALDVRSRASALVEQAGAWLDEQRQSEGSALEIVDLGSGRGSNLIYMAPRLPNNQRWTLVDHDAALLDDACLRAEKSGLQSVTVSAHCGSLADIAALPLDSARLVSASALIDLVSRPWCEALADACAARQQALLIALSITVDWYFTDTAGARLTDAEDAAVLGWVKAHQAGDKGLGHALGGEAHGVLAELLRARGYQVEEAATPWRIAAGDAEFAALARTLIKGWAQAARQAAPNEAARVTAWENARLRLLSEGALGVVVEHADLLALPPQRSA</sequence>
<dbReference type="SUPFAM" id="SSF53335">
    <property type="entry name" value="S-adenosyl-L-methionine-dependent methyltransferases"/>
    <property type="match status" value="1"/>
</dbReference>
<evidence type="ECO:0000259" key="5">
    <source>
        <dbReference type="Pfam" id="PF13649"/>
    </source>
</evidence>
<reference evidence="6" key="1">
    <citation type="submission" date="2021-11" db="EMBL/GenBank/DDBJ databases">
        <title>Halomonas sp., isolated from a coastal aquaculture zone in Dongshan Bay.</title>
        <authorList>
            <person name="Lin W."/>
        </authorList>
    </citation>
    <scope>NUCLEOTIDE SEQUENCE</scope>
    <source>
        <strain evidence="6">Yzlin-01</strain>
    </source>
</reference>
<dbReference type="InterPro" id="IPR029063">
    <property type="entry name" value="SAM-dependent_MTases_sf"/>
</dbReference>
<evidence type="ECO:0000313" key="7">
    <source>
        <dbReference type="Proteomes" id="UP001165542"/>
    </source>
</evidence>
<dbReference type="EMBL" id="JAJISC010000004">
    <property type="protein sequence ID" value="MCS2609537.1"/>
    <property type="molecule type" value="Genomic_DNA"/>
</dbReference>
<dbReference type="Proteomes" id="UP001165542">
    <property type="component" value="Unassembled WGS sequence"/>
</dbReference>
<feature type="compositionally biased region" description="Low complexity" evidence="3">
    <location>
        <begin position="369"/>
        <end position="379"/>
    </location>
</feature>
<dbReference type="CDD" id="cd03801">
    <property type="entry name" value="GT4_PimA-like"/>
    <property type="match status" value="1"/>
</dbReference>
<dbReference type="Pfam" id="PF00534">
    <property type="entry name" value="Glycos_transf_1"/>
    <property type="match status" value="1"/>
</dbReference>
<dbReference type="Pfam" id="PF13649">
    <property type="entry name" value="Methyltransf_25"/>
    <property type="match status" value="1"/>
</dbReference>
<evidence type="ECO:0000313" key="6">
    <source>
        <dbReference type="EMBL" id="MCS2609537.1"/>
    </source>
</evidence>
<protein>
    <submittedName>
        <fullName evidence="6">Glycosyltransferase</fullName>
        <ecNumber evidence="6">2.4.-.-</ecNumber>
    </submittedName>
</protein>
<dbReference type="GO" id="GO:0016757">
    <property type="term" value="F:glycosyltransferase activity"/>
    <property type="evidence" value="ECO:0007669"/>
    <property type="project" value="UniProtKB-KW"/>
</dbReference>
<evidence type="ECO:0000256" key="3">
    <source>
        <dbReference type="SAM" id="MobiDB-lite"/>
    </source>
</evidence>
<evidence type="ECO:0000256" key="1">
    <source>
        <dbReference type="ARBA" id="ARBA00022676"/>
    </source>
</evidence>
<keyword evidence="1 6" id="KW-0328">Glycosyltransferase</keyword>
<keyword evidence="2 6" id="KW-0808">Transferase</keyword>
<evidence type="ECO:0000259" key="4">
    <source>
        <dbReference type="Pfam" id="PF00534"/>
    </source>
</evidence>
<keyword evidence="7" id="KW-1185">Reference proteome</keyword>
<proteinExistence type="predicted"/>
<evidence type="ECO:0000256" key="2">
    <source>
        <dbReference type="ARBA" id="ARBA00022679"/>
    </source>
</evidence>
<feature type="domain" description="Methyltransferase" evidence="5">
    <location>
        <begin position="426"/>
        <end position="519"/>
    </location>
</feature>
<feature type="region of interest" description="Disordered" evidence="3">
    <location>
        <begin position="354"/>
        <end position="384"/>
    </location>
</feature>
<name>A0ABT2ED89_9GAMM</name>
<dbReference type="InterPro" id="IPR001296">
    <property type="entry name" value="Glyco_trans_1"/>
</dbReference>
<feature type="domain" description="Glycosyl transferase family 1" evidence="4">
    <location>
        <begin position="173"/>
        <end position="337"/>
    </location>
</feature>
<dbReference type="Gene3D" id="3.40.50.150">
    <property type="entry name" value="Vaccinia Virus protein VP39"/>
    <property type="match status" value="1"/>
</dbReference>
<dbReference type="Gene3D" id="3.40.50.2000">
    <property type="entry name" value="Glycogen Phosphorylase B"/>
    <property type="match status" value="2"/>
</dbReference>
<gene>
    <name evidence="6" type="ORF">LLY24_09445</name>
</gene>
<comment type="caution">
    <text evidence="6">The sequence shown here is derived from an EMBL/GenBank/DDBJ whole genome shotgun (WGS) entry which is preliminary data.</text>
</comment>
<dbReference type="SUPFAM" id="SSF53756">
    <property type="entry name" value="UDP-Glycosyltransferase/glycogen phosphorylase"/>
    <property type="match status" value="1"/>
</dbReference>
<dbReference type="RefSeq" id="WP_259036050.1">
    <property type="nucleotide sequence ID" value="NZ_JAJISC010000004.1"/>
</dbReference>
<dbReference type="EC" id="2.4.-.-" evidence="6"/>